<organism evidence="4 5">
    <name type="scientific">Paracoccus stylophorae</name>
    <dbReference type="NCBI Taxonomy" id="659350"/>
    <lineage>
        <taxon>Bacteria</taxon>
        <taxon>Pseudomonadati</taxon>
        <taxon>Pseudomonadota</taxon>
        <taxon>Alphaproteobacteria</taxon>
        <taxon>Rhodobacterales</taxon>
        <taxon>Paracoccaceae</taxon>
        <taxon>Paracoccus</taxon>
    </lineage>
</organism>
<feature type="transmembrane region" description="Helical" evidence="2">
    <location>
        <begin position="452"/>
        <end position="475"/>
    </location>
</feature>
<comment type="function">
    <text evidence="1">Part of the tripartite ATP-independent periplasmic (TRAP) transport system.</text>
</comment>
<dbReference type="InterPro" id="IPR011853">
    <property type="entry name" value="TRAP_DctM-Dct_fused"/>
</dbReference>
<feature type="transmembrane region" description="Helical" evidence="2">
    <location>
        <begin position="280"/>
        <end position="305"/>
    </location>
</feature>
<dbReference type="RefSeq" id="WP_272858873.1">
    <property type="nucleotide sequence ID" value="NZ_CP067134.1"/>
</dbReference>
<dbReference type="Pfam" id="PF06808">
    <property type="entry name" value="DctM"/>
    <property type="match status" value="1"/>
</dbReference>
<feature type="transmembrane region" description="Helical" evidence="2">
    <location>
        <begin position="146"/>
        <end position="164"/>
    </location>
</feature>
<keyword evidence="1" id="KW-0997">Cell inner membrane</keyword>
<feature type="transmembrane region" description="Helical" evidence="2">
    <location>
        <begin position="482"/>
        <end position="503"/>
    </location>
</feature>
<gene>
    <name evidence="4" type="ORF">JHW45_17460</name>
</gene>
<dbReference type="NCBIfam" id="TIGR02123">
    <property type="entry name" value="TRAP_fused"/>
    <property type="match status" value="1"/>
</dbReference>
<comment type="subcellular location">
    <subcellularLocation>
        <location evidence="1">Cell inner membrane</location>
        <topology evidence="1">Multi-pass membrane protein</topology>
    </subcellularLocation>
</comment>
<evidence type="ECO:0000256" key="1">
    <source>
        <dbReference type="RuleBase" id="RU369079"/>
    </source>
</evidence>
<evidence type="ECO:0000259" key="3">
    <source>
        <dbReference type="Pfam" id="PF06808"/>
    </source>
</evidence>
<feature type="transmembrane region" description="Helical" evidence="2">
    <location>
        <begin position="544"/>
        <end position="565"/>
    </location>
</feature>
<feature type="transmembrane region" description="Helical" evidence="2">
    <location>
        <begin position="121"/>
        <end position="139"/>
    </location>
</feature>
<proteinExistence type="predicted"/>
<evidence type="ECO:0000313" key="4">
    <source>
        <dbReference type="EMBL" id="WCR10792.1"/>
    </source>
</evidence>
<feature type="transmembrane region" description="Helical" evidence="2">
    <location>
        <begin position="577"/>
        <end position="596"/>
    </location>
</feature>
<dbReference type="Proteomes" id="UP001218412">
    <property type="component" value="Chromosome"/>
</dbReference>
<feature type="domain" description="TRAP C4-dicarboxylate transport system permease DctM subunit" evidence="3">
    <location>
        <begin position="134"/>
        <end position="572"/>
    </location>
</feature>
<feature type="transmembrane region" description="Helical" evidence="2">
    <location>
        <begin position="31"/>
        <end position="51"/>
    </location>
</feature>
<evidence type="ECO:0000313" key="5">
    <source>
        <dbReference type="Proteomes" id="UP001218412"/>
    </source>
</evidence>
<accession>A0ABY7SXW4</accession>
<feature type="transmembrane region" description="Helical" evidence="2">
    <location>
        <begin position="509"/>
        <end position="532"/>
    </location>
</feature>
<keyword evidence="1" id="KW-1003">Cell membrane</keyword>
<feature type="transmembrane region" description="Helical" evidence="2">
    <location>
        <begin position="317"/>
        <end position="336"/>
    </location>
</feature>
<feature type="transmembrane region" description="Helical" evidence="2">
    <location>
        <begin position="237"/>
        <end position="260"/>
    </location>
</feature>
<protein>
    <submittedName>
        <fullName evidence="4">TRAP transporter fused permease subunit</fullName>
    </submittedName>
</protein>
<feature type="transmembrane region" description="Helical" evidence="2">
    <location>
        <begin position="363"/>
        <end position="380"/>
    </location>
</feature>
<name>A0ABY7SXW4_9RHOB</name>
<dbReference type="PANTHER" id="PTHR43849">
    <property type="entry name" value="BLL3936 PROTEIN"/>
    <property type="match status" value="1"/>
</dbReference>
<keyword evidence="2" id="KW-0812">Transmembrane</keyword>
<feature type="transmembrane region" description="Helical" evidence="2">
    <location>
        <begin position="625"/>
        <end position="642"/>
    </location>
</feature>
<keyword evidence="1" id="KW-0813">Transport</keyword>
<dbReference type="InterPro" id="IPR010656">
    <property type="entry name" value="DctM"/>
</dbReference>
<sequence length="651" mass="68980">MVSENETADDPSARRVAPEAVTQPGQIRLRWLVMLLGAIGVVMAVNQQFLLNLFGFQPLGNAYLYYLIGIFLAVAFVTLPISKSTDGRLLWLNLILGAAAIVSAGWLGMHGLEIIQRGWEYDAPLTADIMATILIVLVLEGVRRAGGSVLLFTALLFGTFPLYADHMPGFLWGTQYSPIGTIRAHVLGVESIIGIPMQVVAELVIGFVIFGSVLVITKGSDFFMELASALLGHTRGGPAKVAVMGSGILGSLSGSVISNILTSAPFSIPTMRKVGYPASYAAAIEACASTGATLMPPVMGTVAFVMASFLGVQYSTIVVAAVIPALLFYVALLFQVDMYAARVGLKGLPREDIPPLWPVLKSGWPYLLSLAVLIFVLMGLRMEARSPYYASAVMLIATAFRKDTRLTLARAKQLLLDISTNIASLVAVLAGIGLVVGGLSYTGVAGAFSRELLLYAGGNTALMLIAGAVTSFVLGMGMTVTACYIFLSILLAPALVQAGLNPIASHLFILYWGMLSYITPPVALAAITAANVAGSKPIETGFRAMRLGMPLFVLPFIFVYDPALIMEGSFVNIVERIGLTLVAIWAITAAFESWIYKVGRIGIVSRIAFAAGGILIIFPELMTSLIGAGALVAVIIINLAIGRRRSHDAAA</sequence>
<keyword evidence="5" id="KW-1185">Reference proteome</keyword>
<evidence type="ECO:0000256" key="2">
    <source>
        <dbReference type="SAM" id="Phobius"/>
    </source>
</evidence>
<dbReference type="EMBL" id="CP067134">
    <property type="protein sequence ID" value="WCR10792.1"/>
    <property type="molecule type" value="Genomic_DNA"/>
</dbReference>
<feature type="transmembrane region" description="Helical" evidence="2">
    <location>
        <begin position="603"/>
        <end position="619"/>
    </location>
</feature>
<feature type="transmembrane region" description="Helical" evidence="2">
    <location>
        <begin position="89"/>
        <end position="109"/>
    </location>
</feature>
<keyword evidence="2" id="KW-1133">Transmembrane helix</keyword>
<reference evidence="4 5" key="1">
    <citation type="submission" date="2021-01" db="EMBL/GenBank/DDBJ databases">
        <title>Biogeographic distribution of Paracoccus.</title>
        <authorList>
            <person name="Hollensteiner J."/>
            <person name="Leineberger J."/>
            <person name="Brinkhoff T."/>
            <person name="Daniel R."/>
        </authorList>
    </citation>
    <scope>NUCLEOTIDE SEQUENCE [LARGE SCALE GENOMIC DNA]</scope>
    <source>
        <strain evidence="4 5">LMG25392</strain>
    </source>
</reference>
<feature type="transmembrane region" description="Helical" evidence="2">
    <location>
        <begin position="63"/>
        <end position="82"/>
    </location>
</feature>
<feature type="transmembrane region" description="Helical" evidence="2">
    <location>
        <begin position="195"/>
        <end position="216"/>
    </location>
</feature>
<feature type="transmembrane region" description="Helical" evidence="2">
    <location>
        <begin position="414"/>
        <end position="440"/>
    </location>
</feature>
<dbReference type="PANTHER" id="PTHR43849:SF2">
    <property type="entry name" value="BLL3936 PROTEIN"/>
    <property type="match status" value="1"/>
</dbReference>
<keyword evidence="2" id="KW-0472">Membrane</keyword>